<keyword evidence="1" id="KW-0732">Signal</keyword>
<dbReference type="OrthoDB" id="4310309at2"/>
<comment type="caution">
    <text evidence="2">The sequence shown here is derived from an EMBL/GenBank/DDBJ whole genome shotgun (WGS) entry which is preliminary data.</text>
</comment>
<proteinExistence type="predicted"/>
<reference evidence="2 3" key="1">
    <citation type="submission" date="2018-11" db="EMBL/GenBank/DDBJ databases">
        <title>Sequencing the genomes of 1000 actinobacteria strains.</title>
        <authorList>
            <person name="Klenk H.-P."/>
        </authorList>
    </citation>
    <scope>NUCLEOTIDE SEQUENCE [LARGE SCALE GENOMIC DNA]</scope>
    <source>
        <strain evidence="2 3">DSM 44231</strain>
    </source>
</reference>
<feature type="signal peptide" evidence="1">
    <location>
        <begin position="1"/>
        <end position="27"/>
    </location>
</feature>
<protein>
    <submittedName>
        <fullName evidence="2">Putative HAF family extracellular repeat protein</fullName>
    </submittedName>
</protein>
<dbReference type="RefSeq" id="WP_123747513.1">
    <property type="nucleotide sequence ID" value="NZ_RJKM01000001.1"/>
</dbReference>
<evidence type="ECO:0000313" key="2">
    <source>
        <dbReference type="EMBL" id="ROP42593.1"/>
    </source>
</evidence>
<organism evidence="2 3">
    <name type="scientific">Saccharothrix texasensis</name>
    <dbReference type="NCBI Taxonomy" id="103734"/>
    <lineage>
        <taxon>Bacteria</taxon>
        <taxon>Bacillati</taxon>
        <taxon>Actinomycetota</taxon>
        <taxon>Actinomycetes</taxon>
        <taxon>Pseudonocardiales</taxon>
        <taxon>Pseudonocardiaceae</taxon>
        <taxon>Saccharothrix</taxon>
    </lineage>
</organism>
<feature type="chain" id="PRO_5017952550" evidence="1">
    <location>
        <begin position="28"/>
        <end position="376"/>
    </location>
</feature>
<evidence type="ECO:0000256" key="1">
    <source>
        <dbReference type="SAM" id="SignalP"/>
    </source>
</evidence>
<dbReference type="AlphaFoldDB" id="A0A3N1HJ78"/>
<dbReference type="Proteomes" id="UP000268727">
    <property type="component" value="Unassembled WGS sequence"/>
</dbReference>
<accession>A0A3N1HJ78</accession>
<gene>
    <name evidence="2" type="ORF">EDD40_8099</name>
</gene>
<dbReference type="EMBL" id="RJKM01000001">
    <property type="protein sequence ID" value="ROP42593.1"/>
    <property type="molecule type" value="Genomic_DNA"/>
</dbReference>
<evidence type="ECO:0000313" key="3">
    <source>
        <dbReference type="Proteomes" id="UP000268727"/>
    </source>
</evidence>
<name>A0A3N1HJ78_9PSEU</name>
<keyword evidence="3" id="KW-1185">Reference proteome</keyword>
<sequence>MPELRAALAVVALATALPLVSAPSAVADPEMVAVVLAGLPGYPDHVTGLNDLGQVVGSAQGPDAPPRAVLWSPRGGATDLGPGLAVEVDRHGQVLGIETRTATAPYRNKPWIWSAGTRTVVAPNTAWASAPAMNGHGAVPVRYSTSLFRQEHNRVGVWEDGRLTELSLSGPDLWVYGINDAGVVVGGYAAFATQDFAAVRCVDGACTRLGDSPGYGTYTPEGITEAGVVFGNRGTVAVRWEGVEATVLSENGRVAHGEQAFNERGDAVGWAADESGTPHAVLWPAEGKQVDLGVPAPAEAVAINERGDVVGWTAADESSTPRAFLWRAGRVTYLDPPTGHHSLPVAINDRGVVVGHTTGADSTNKATLWTPVPTTH</sequence>